<dbReference type="EMBL" id="CAJMWZ010003366">
    <property type="protein sequence ID" value="CAE6473355.1"/>
    <property type="molecule type" value="Genomic_DNA"/>
</dbReference>
<sequence length="186" mass="21020">MEARRQYYDPVRNSRAEELYFPLDPELPTAAVLSHPSEDVHMEPHAPVGDPQGLDAQQFLLLYPPDTPLVDPSQSHVDEDESMAPKIEFSTQWNNRREAVWDVLGPKRGTQTSLSALAPEARAPPKIWAENIYDAQDVLPYFTVGQTILASKIPRAVSRSVLLTRNLRDIHADWRAGKIGFTMYDI</sequence>
<reference evidence="1" key="1">
    <citation type="submission" date="2021-01" db="EMBL/GenBank/DDBJ databases">
        <authorList>
            <person name="Kaushik A."/>
        </authorList>
    </citation>
    <scope>NUCLEOTIDE SEQUENCE</scope>
    <source>
        <strain evidence="1">Type strain: AG8-Rh-89/</strain>
    </source>
</reference>
<name>A0A8H3C6W8_9AGAM</name>
<dbReference type="Proteomes" id="UP000663850">
    <property type="component" value="Unassembled WGS sequence"/>
</dbReference>
<dbReference type="AlphaFoldDB" id="A0A8H3C6W8"/>
<proteinExistence type="predicted"/>
<evidence type="ECO:0000313" key="2">
    <source>
        <dbReference type="Proteomes" id="UP000663850"/>
    </source>
</evidence>
<evidence type="ECO:0000313" key="1">
    <source>
        <dbReference type="EMBL" id="CAE6473355.1"/>
    </source>
</evidence>
<accession>A0A8H3C6W8</accession>
<comment type="caution">
    <text evidence="1">The sequence shown here is derived from an EMBL/GenBank/DDBJ whole genome shotgun (WGS) entry which is preliminary data.</text>
</comment>
<organism evidence="1 2">
    <name type="scientific">Rhizoctonia solani</name>
    <dbReference type="NCBI Taxonomy" id="456999"/>
    <lineage>
        <taxon>Eukaryota</taxon>
        <taxon>Fungi</taxon>
        <taxon>Dikarya</taxon>
        <taxon>Basidiomycota</taxon>
        <taxon>Agaricomycotina</taxon>
        <taxon>Agaricomycetes</taxon>
        <taxon>Cantharellales</taxon>
        <taxon>Ceratobasidiaceae</taxon>
        <taxon>Rhizoctonia</taxon>
    </lineage>
</organism>
<gene>
    <name evidence="1" type="ORF">RDB_LOCUS65432</name>
</gene>
<protein>
    <submittedName>
        <fullName evidence="1">Uncharacterized protein</fullName>
    </submittedName>
</protein>